<comment type="subcellular location">
    <subcellularLocation>
        <location evidence="1">Cytoplasm</location>
        <location evidence="1">Cytoskeleton</location>
        <location evidence="1">Microtubule organizing center</location>
    </subcellularLocation>
</comment>
<dbReference type="EnsemblMetazoa" id="LLOJ000094-RA">
    <property type="protein sequence ID" value="LLOJ000094-PA"/>
    <property type="gene ID" value="LLOJ000094"/>
</dbReference>
<dbReference type="InterPro" id="IPR022214">
    <property type="entry name" value="MZT1"/>
</dbReference>
<keyword evidence="4" id="KW-0206">Cytoskeleton</keyword>
<dbReference type="Proteomes" id="UP000092461">
    <property type="component" value="Unassembled WGS sequence"/>
</dbReference>
<dbReference type="GO" id="GO:0051415">
    <property type="term" value="P:microtubule nucleation by interphase microtubule organizing center"/>
    <property type="evidence" value="ECO:0007669"/>
    <property type="project" value="TreeGrafter"/>
</dbReference>
<dbReference type="GO" id="GO:0031021">
    <property type="term" value="C:interphase microtubule organizing center"/>
    <property type="evidence" value="ECO:0007669"/>
    <property type="project" value="TreeGrafter"/>
</dbReference>
<dbReference type="GO" id="GO:0005819">
    <property type="term" value="C:spindle"/>
    <property type="evidence" value="ECO:0007669"/>
    <property type="project" value="TreeGrafter"/>
</dbReference>
<dbReference type="GO" id="GO:0033566">
    <property type="term" value="P:gamma-tubulin complex localization"/>
    <property type="evidence" value="ECO:0007669"/>
    <property type="project" value="InterPro"/>
</dbReference>
<protein>
    <recommendedName>
        <fullName evidence="7">Mitotic-spindle organizing gamma-tubulin ring associated</fullName>
    </recommendedName>
</protein>
<evidence type="ECO:0000256" key="1">
    <source>
        <dbReference type="ARBA" id="ARBA00004267"/>
    </source>
</evidence>
<dbReference type="GO" id="GO:0005813">
    <property type="term" value="C:centrosome"/>
    <property type="evidence" value="ECO:0007669"/>
    <property type="project" value="TreeGrafter"/>
</dbReference>
<evidence type="ECO:0000313" key="6">
    <source>
        <dbReference type="Proteomes" id="UP000092461"/>
    </source>
</evidence>
<keyword evidence="6" id="KW-1185">Reference proteome</keyword>
<name>A0A1B0C882_LUTLO</name>
<accession>A0A1B0C882</accession>
<evidence type="ECO:0000256" key="2">
    <source>
        <dbReference type="ARBA" id="ARBA00011015"/>
    </source>
</evidence>
<sequence length="77" mass="8299">MMPPKDGDTIFPAATGSQDESVRQTLHTLSQLLDTGLSSECLDICIRLCECGVNPQALADIVKQIRREAAGLEKSDP</sequence>
<dbReference type="Pfam" id="PF12554">
    <property type="entry name" value="MOZART1"/>
    <property type="match status" value="1"/>
</dbReference>
<organism evidence="5 6">
    <name type="scientific">Lutzomyia longipalpis</name>
    <name type="common">Sand fly</name>
    <dbReference type="NCBI Taxonomy" id="7200"/>
    <lineage>
        <taxon>Eukaryota</taxon>
        <taxon>Metazoa</taxon>
        <taxon>Ecdysozoa</taxon>
        <taxon>Arthropoda</taxon>
        <taxon>Hexapoda</taxon>
        <taxon>Insecta</taxon>
        <taxon>Pterygota</taxon>
        <taxon>Neoptera</taxon>
        <taxon>Endopterygota</taxon>
        <taxon>Diptera</taxon>
        <taxon>Nematocera</taxon>
        <taxon>Psychodoidea</taxon>
        <taxon>Psychodidae</taxon>
        <taxon>Lutzomyia</taxon>
        <taxon>Lutzomyia</taxon>
    </lineage>
</organism>
<evidence type="ECO:0000313" key="5">
    <source>
        <dbReference type="EnsemblMetazoa" id="LLOJ000094-PA"/>
    </source>
</evidence>
<evidence type="ECO:0000256" key="4">
    <source>
        <dbReference type="ARBA" id="ARBA00023212"/>
    </source>
</evidence>
<dbReference type="AlphaFoldDB" id="A0A1B0C882"/>
<evidence type="ECO:0000256" key="3">
    <source>
        <dbReference type="ARBA" id="ARBA00022490"/>
    </source>
</evidence>
<dbReference type="VEuPathDB" id="VectorBase:LLOJ000094"/>
<comment type="similarity">
    <text evidence="2">Belongs to the MOZART1 family.</text>
</comment>
<dbReference type="PANTHER" id="PTHR28520">
    <property type="entry name" value="MITOTIC-SPINDLE ORGANIZING PROTEIN 1"/>
    <property type="match status" value="1"/>
</dbReference>
<dbReference type="PANTHER" id="PTHR28520:SF2">
    <property type="entry name" value="MITOTIC-SPINDLE ORGANIZING PROTEIN 1"/>
    <property type="match status" value="1"/>
</dbReference>
<dbReference type="GO" id="GO:0000931">
    <property type="term" value="C:gamma-tubulin ring complex"/>
    <property type="evidence" value="ECO:0007669"/>
    <property type="project" value="InterPro"/>
</dbReference>
<reference evidence="5" key="1">
    <citation type="submission" date="2020-05" db="UniProtKB">
        <authorList>
            <consortium name="EnsemblMetazoa"/>
        </authorList>
    </citation>
    <scope>IDENTIFICATION</scope>
    <source>
        <strain evidence="5">Jacobina</strain>
    </source>
</reference>
<dbReference type="EMBL" id="AJWK01000256">
    <property type="status" value="NOT_ANNOTATED_CDS"/>
    <property type="molecule type" value="Genomic_DNA"/>
</dbReference>
<keyword evidence="3" id="KW-0963">Cytoplasm</keyword>
<evidence type="ECO:0008006" key="7">
    <source>
        <dbReference type="Google" id="ProtNLM"/>
    </source>
</evidence>
<proteinExistence type="inferred from homology"/>
<dbReference type="GO" id="GO:0090307">
    <property type="term" value="P:mitotic spindle assembly"/>
    <property type="evidence" value="ECO:0007669"/>
    <property type="project" value="TreeGrafter"/>
</dbReference>